<keyword evidence="5" id="KW-1185">Reference proteome</keyword>
<dbReference type="GeneID" id="78317157"/>
<dbReference type="InterPro" id="IPR043128">
    <property type="entry name" value="Rev_trsase/Diguanyl_cyclase"/>
</dbReference>
<dbReference type="Pfam" id="PF00990">
    <property type="entry name" value="GGDEF"/>
    <property type="match status" value="1"/>
</dbReference>
<feature type="transmembrane region" description="Helical" evidence="2">
    <location>
        <begin position="132"/>
        <end position="153"/>
    </location>
</feature>
<keyword evidence="2" id="KW-1133">Transmembrane helix</keyword>
<feature type="domain" description="GGDEF" evidence="3">
    <location>
        <begin position="302"/>
        <end position="421"/>
    </location>
</feature>
<evidence type="ECO:0000256" key="2">
    <source>
        <dbReference type="SAM" id="Phobius"/>
    </source>
</evidence>
<keyword evidence="2" id="KW-0812">Transmembrane</keyword>
<protein>
    <submittedName>
        <fullName evidence="4">GGDEF domain-containing protein, diguanylate cyclase (C-di-GMP synthetase) or its enzymatically inactive variants</fullName>
    </submittedName>
</protein>
<feature type="region of interest" description="Disordered" evidence="1">
    <location>
        <begin position="158"/>
        <end position="206"/>
    </location>
</feature>
<sequence length="433" mass="49257">MKRKSITIYSVIISIVFAFAIGFFAFNIFSEIHTGTVRAKNTFDSLTAAIKKARTPEEIKAAVLYPENYAALFIADNGTPVVASPNENAKNAESTRLVKVYRVTVSRNETPCDITAAIYVLRPSVIFYYARFSFIIIMIATLLTIVLIIFISATSKNEFSDEPDEDDDYEEISQDEDSEQDYKFEEENSQEDYEFNSETTESEGENSGIILETHDDYAENSMQEATTVSEDETDTAADEIPYGKPAELREQEQEAEPDVSLFTLPEENEAKDKFSPVTGLSWETQLKPRLETELVRAASSEQDISLFLIKIPGLSFTDDETKEITAYLLKEMPFRDKLFEYNNDSFAMIRLETTIDEAEDYAEKLHCGIRELLPQEKNDCYIGISSRSTRMLSAERLITEADEALRHAVEEETSKIIGFHVDIEKYRQFIKNS</sequence>
<dbReference type="RefSeq" id="WP_078933777.1">
    <property type="nucleotide sequence ID" value="NZ_FUWG01000014.1"/>
</dbReference>
<feature type="compositionally biased region" description="Acidic residues" evidence="1">
    <location>
        <begin position="187"/>
        <end position="204"/>
    </location>
</feature>
<dbReference type="Proteomes" id="UP000190423">
    <property type="component" value="Unassembled WGS sequence"/>
</dbReference>
<feature type="transmembrane region" description="Helical" evidence="2">
    <location>
        <begin position="6"/>
        <end position="29"/>
    </location>
</feature>
<evidence type="ECO:0000313" key="4">
    <source>
        <dbReference type="EMBL" id="SJZ62833.1"/>
    </source>
</evidence>
<gene>
    <name evidence="4" type="ORF">SAMN02745149_01876</name>
</gene>
<dbReference type="OrthoDB" id="358039at2"/>
<dbReference type="SUPFAM" id="SSF55073">
    <property type="entry name" value="Nucleotide cyclase"/>
    <property type="match status" value="1"/>
</dbReference>
<dbReference type="STRING" id="261392.SAMN02745149_01876"/>
<dbReference type="Gene3D" id="3.30.70.270">
    <property type="match status" value="1"/>
</dbReference>
<organism evidence="4 5">
    <name type="scientific">Treponema porcinum</name>
    <dbReference type="NCBI Taxonomy" id="261392"/>
    <lineage>
        <taxon>Bacteria</taxon>
        <taxon>Pseudomonadati</taxon>
        <taxon>Spirochaetota</taxon>
        <taxon>Spirochaetia</taxon>
        <taxon>Spirochaetales</taxon>
        <taxon>Treponemataceae</taxon>
        <taxon>Treponema</taxon>
    </lineage>
</organism>
<dbReference type="InterPro" id="IPR000160">
    <property type="entry name" value="GGDEF_dom"/>
</dbReference>
<dbReference type="PROSITE" id="PS50887">
    <property type="entry name" value="GGDEF"/>
    <property type="match status" value="1"/>
</dbReference>
<proteinExistence type="predicted"/>
<dbReference type="AlphaFoldDB" id="A0A1T4M771"/>
<keyword evidence="2" id="KW-0472">Membrane</keyword>
<evidence type="ECO:0000256" key="1">
    <source>
        <dbReference type="SAM" id="MobiDB-lite"/>
    </source>
</evidence>
<accession>A0A1T4M771</accession>
<reference evidence="4 5" key="1">
    <citation type="submission" date="2017-02" db="EMBL/GenBank/DDBJ databases">
        <authorList>
            <person name="Peterson S.W."/>
        </authorList>
    </citation>
    <scope>NUCLEOTIDE SEQUENCE [LARGE SCALE GENOMIC DNA]</scope>
    <source>
        <strain evidence="4 5">ATCC BAA-908</strain>
    </source>
</reference>
<dbReference type="InterPro" id="IPR029787">
    <property type="entry name" value="Nucleotide_cyclase"/>
</dbReference>
<dbReference type="EMBL" id="FUWG01000014">
    <property type="protein sequence ID" value="SJZ62833.1"/>
    <property type="molecule type" value="Genomic_DNA"/>
</dbReference>
<feature type="compositionally biased region" description="Acidic residues" evidence="1">
    <location>
        <begin position="160"/>
        <end position="179"/>
    </location>
</feature>
<evidence type="ECO:0000313" key="5">
    <source>
        <dbReference type="Proteomes" id="UP000190423"/>
    </source>
</evidence>
<evidence type="ECO:0000259" key="3">
    <source>
        <dbReference type="PROSITE" id="PS50887"/>
    </source>
</evidence>
<dbReference type="SMART" id="SM00267">
    <property type="entry name" value="GGDEF"/>
    <property type="match status" value="1"/>
</dbReference>
<name>A0A1T4M771_TREPO</name>